<dbReference type="EMBL" id="CP142149">
    <property type="protein sequence ID" value="WSE26302.1"/>
    <property type="molecule type" value="Genomic_DNA"/>
</dbReference>
<reference evidence="1 2" key="1">
    <citation type="journal article" date="2015" name="Int. J. Syst. Evol. Microbiol.">
        <title>Amycolatopsis rhabdoformis sp. nov., an actinomycete isolated from a tropical forest soil.</title>
        <authorList>
            <person name="Souza W.R."/>
            <person name="Silva R.E."/>
            <person name="Goodfellow M."/>
            <person name="Busarakam K."/>
            <person name="Figueiro F.S."/>
            <person name="Ferreira D."/>
            <person name="Rodrigues-Filho E."/>
            <person name="Moraes L.A.B."/>
            <person name="Zucchi T.D."/>
        </authorList>
    </citation>
    <scope>NUCLEOTIDE SEQUENCE [LARGE SCALE GENOMIC DNA]</scope>
    <source>
        <strain evidence="1 2">NCIMB 14900</strain>
    </source>
</reference>
<dbReference type="InterPro" id="IPR011051">
    <property type="entry name" value="RmlC_Cupin_sf"/>
</dbReference>
<dbReference type="Gene3D" id="2.60.120.10">
    <property type="entry name" value="Jelly Rolls"/>
    <property type="match status" value="1"/>
</dbReference>
<dbReference type="InterPro" id="IPR014710">
    <property type="entry name" value="RmlC-like_jellyroll"/>
</dbReference>
<dbReference type="SUPFAM" id="SSF51182">
    <property type="entry name" value="RmlC-like cupins"/>
    <property type="match status" value="1"/>
</dbReference>
<dbReference type="Proteomes" id="UP001330812">
    <property type="component" value="Chromosome"/>
</dbReference>
<proteinExistence type="predicted"/>
<protein>
    <submittedName>
        <fullName evidence="1">LuxR family transcriptional regulator</fullName>
    </submittedName>
</protein>
<gene>
    <name evidence="1" type="ORF">VSH64_25850</name>
</gene>
<evidence type="ECO:0000313" key="2">
    <source>
        <dbReference type="Proteomes" id="UP001330812"/>
    </source>
</evidence>
<keyword evidence="2" id="KW-1185">Reference proteome</keyword>
<name>A0ABZ1HVH8_9PSEU</name>
<sequence length="108" mass="11556">MNLFTLAETHTGLATQAPARRSAVTVHGGHEHALRQTVMALSQGEHLHETEHPGGETTVLVLHGNIRLVTGAQQQSGAPGDYFVPAAGRHRIEAETDAAILFTHVVPR</sequence>
<evidence type="ECO:0000313" key="1">
    <source>
        <dbReference type="EMBL" id="WSE26302.1"/>
    </source>
</evidence>
<dbReference type="RefSeq" id="WP_326565270.1">
    <property type="nucleotide sequence ID" value="NZ_CP142149.1"/>
</dbReference>
<organism evidence="1 2">
    <name type="scientific">Amycolatopsis rhabdoformis</name>
    <dbReference type="NCBI Taxonomy" id="1448059"/>
    <lineage>
        <taxon>Bacteria</taxon>
        <taxon>Bacillati</taxon>
        <taxon>Actinomycetota</taxon>
        <taxon>Actinomycetes</taxon>
        <taxon>Pseudonocardiales</taxon>
        <taxon>Pseudonocardiaceae</taxon>
        <taxon>Amycolatopsis</taxon>
    </lineage>
</organism>
<accession>A0ABZ1HVH8</accession>